<name>A0A0G2E5N4_PHACM</name>
<keyword evidence="2" id="KW-0812">Transmembrane</keyword>
<gene>
    <name evidence="4" type="ORF">UCRPC4_g05227</name>
</gene>
<reference evidence="4 5" key="2">
    <citation type="submission" date="2015-05" db="EMBL/GenBank/DDBJ databases">
        <authorList>
            <person name="Morales-Cruz A."/>
            <person name="Amrine K.C."/>
            <person name="Cantu D."/>
        </authorList>
    </citation>
    <scope>NUCLEOTIDE SEQUENCE [LARGE SCALE GENOMIC DNA]</scope>
    <source>
        <strain evidence="4">UCRPC4</strain>
    </source>
</reference>
<keyword evidence="5" id="KW-1185">Reference proteome</keyword>
<feature type="transmembrane region" description="Helical" evidence="2">
    <location>
        <begin position="152"/>
        <end position="181"/>
    </location>
</feature>
<feature type="chain" id="PRO_5002543279" evidence="3">
    <location>
        <begin position="23"/>
        <end position="503"/>
    </location>
</feature>
<keyword evidence="2" id="KW-1133">Transmembrane helix</keyword>
<dbReference type="EMBL" id="LCWF01000133">
    <property type="protein sequence ID" value="KKY18024.1"/>
    <property type="molecule type" value="Genomic_DNA"/>
</dbReference>
<sequence length="503" mass="53242">MRPFNSRSLALLALLVVPLVSAVPAPKAEASLEGNEPGFDSGTVSYGTGSASTSAAATGTKSSSSASSSGVAVASSATTEIAVSVPTQNSWVSAMLNFNTNERADFDKLTYAFEEDGLDSTSALTFANVIEYQKIALANMSSRFDDLRNRQFLTLAVLIGGLCGFLLCGLLYALIACIRCCRTRRRARKQRKLEERNSFTMVSPSQRKSEKEAANIRRGGKGNNDRWPIDSTPTPAAKAERFVSVTGEEEHDISPSSSSAFSPSPTMHKSYSNTTIATGTPNGPAPRYTTFPPTPSSSQGGPPRLTINSIPASRGGQGNEKTPRSNRPSTAGRTSISDILAEFDFDVDEDAKETPSDKSSPPTTGLGIALPTSSTTPTFPHPPRPQTPILGASISRIYSQPNFSHSVPHIPSSATTTTAAAAKTMNPSTSSWTVATARTHRSRTSDEGSLVGIVSGNGNPAATGKMYRGSNSGFGIANGGSGRDRERRDGRFYPRREGRGERI</sequence>
<feature type="compositionally biased region" description="Polar residues" evidence="1">
    <location>
        <begin position="325"/>
        <end position="336"/>
    </location>
</feature>
<feature type="compositionally biased region" description="Low complexity" evidence="1">
    <location>
        <begin position="254"/>
        <end position="265"/>
    </location>
</feature>
<organism evidence="4 5">
    <name type="scientific">Phaeomoniella chlamydospora</name>
    <name type="common">Phaeoacremonium chlamydosporum</name>
    <dbReference type="NCBI Taxonomy" id="158046"/>
    <lineage>
        <taxon>Eukaryota</taxon>
        <taxon>Fungi</taxon>
        <taxon>Dikarya</taxon>
        <taxon>Ascomycota</taxon>
        <taxon>Pezizomycotina</taxon>
        <taxon>Eurotiomycetes</taxon>
        <taxon>Chaetothyriomycetidae</taxon>
        <taxon>Phaeomoniellales</taxon>
        <taxon>Phaeomoniellaceae</taxon>
        <taxon>Phaeomoniella</taxon>
    </lineage>
</organism>
<reference evidence="4 5" key="1">
    <citation type="submission" date="2015-05" db="EMBL/GenBank/DDBJ databases">
        <title>Distinctive expansion of gene families associated with plant cell wall degradation and secondary metabolism in the genomes of grapevine trunk pathogens.</title>
        <authorList>
            <person name="Lawrence D.P."/>
            <person name="Travadon R."/>
            <person name="Rolshausen P.E."/>
            <person name="Baumgartner K."/>
        </authorList>
    </citation>
    <scope>NUCLEOTIDE SEQUENCE [LARGE SCALE GENOMIC DNA]</scope>
    <source>
        <strain evidence="4">UCRPC4</strain>
    </source>
</reference>
<evidence type="ECO:0000256" key="3">
    <source>
        <dbReference type="SAM" id="SignalP"/>
    </source>
</evidence>
<evidence type="ECO:0000313" key="4">
    <source>
        <dbReference type="EMBL" id="KKY18024.1"/>
    </source>
</evidence>
<accession>A0A0G2E5N4</accession>
<feature type="region of interest" description="Disordered" evidence="1">
    <location>
        <begin position="462"/>
        <end position="503"/>
    </location>
</feature>
<evidence type="ECO:0000313" key="5">
    <source>
        <dbReference type="Proteomes" id="UP000053317"/>
    </source>
</evidence>
<protein>
    <submittedName>
        <fullName evidence="4">Uncharacterized protein</fullName>
    </submittedName>
</protein>
<dbReference type="Proteomes" id="UP000053317">
    <property type="component" value="Unassembled WGS sequence"/>
</dbReference>
<evidence type="ECO:0000256" key="2">
    <source>
        <dbReference type="SAM" id="Phobius"/>
    </source>
</evidence>
<feature type="compositionally biased region" description="Basic and acidic residues" evidence="1">
    <location>
        <begin position="482"/>
        <end position="503"/>
    </location>
</feature>
<feature type="region of interest" description="Disordered" evidence="1">
    <location>
        <begin position="349"/>
        <end position="385"/>
    </location>
</feature>
<comment type="caution">
    <text evidence="4">The sequence shown here is derived from an EMBL/GenBank/DDBJ whole genome shotgun (WGS) entry which is preliminary data.</text>
</comment>
<feature type="signal peptide" evidence="3">
    <location>
        <begin position="1"/>
        <end position="22"/>
    </location>
</feature>
<keyword evidence="3" id="KW-0732">Signal</keyword>
<dbReference type="AlphaFoldDB" id="A0A0G2E5N4"/>
<proteinExistence type="predicted"/>
<feature type="region of interest" description="Disordered" evidence="1">
    <location>
        <begin position="195"/>
        <end position="336"/>
    </location>
</feature>
<keyword evidence="2" id="KW-0472">Membrane</keyword>
<evidence type="ECO:0000256" key="1">
    <source>
        <dbReference type="SAM" id="MobiDB-lite"/>
    </source>
</evidence>
<feature type="compositionally biased region" description="Polar residues" evidence="1">
    <location>
        <begin position="267"/>
        <end position="281"/>
    </location>
</feature>